<keyword evidence="12" id="KW-1185">Reference proteome</keyword>
<keyword evidence="8" id="KW-0665">Pyrimidine biosynthesis</keyword>
<dbReference type="eggNOG" id="COG0504">
    <property type="taxonomic scope" value="Bacteria"/>
</dbReference>
<evidence type="ECO:0000256" key="3">
    <source>
        <dbReference type="ARBA" id="ARBA00012291"/>
    </source>
</evidence>
<dbReference type="PROSITE" id="PS51273">
    <property type="entry name" value="GATASE_TYPE_1"/>
    <property type="match status" value="1"/>
</dbReference>
<reference evidence="11" key="1">
    <citation type="submission" date="2014-12" db="EMBL/GenBank/DDBJ databases">
        <title>The draft genome of the Tatumella morbirosei type strain, LMG23360T isolated from pineapple rot.</title>
        <authorList>
            <person name="Smits T.H."/>
            <person name="Palmer M."/>
            <person name="Venter S.N."/>
            <person name="Duffy B."/>
            <person name="Steenkamp E.T."/>
            <person name="Chan W.Y."/>
            <person name="Coutinho T.A."/>
            <person name="Coetzee M.P."/>
            <person name="De Maayer P."/>
        </authorList>
    </citation>
    <scope>NUCLEOTIDE SEQUENCE [LARGE SCALE GENOMIC DNA]</scope>
    <source>
        <strain evidence="11">LMG 23360</strain>
    </source>
</reference>
<dbReference type="EMBL" id="JPKR02000001">
    <property type="protein sequence ID" value="KGD76763.1"/>
    <property type="molecule type" value="Genomic_DNA"/>
</dbReference>
<keyword evidence="6" id="KW-0067">ATP-binding</keyword>
<dbReference type="InterPro" id="IPR004468">
    <property type="entry name" value="CTP_synthase"/>
</dbReference>
<protein>
    <recommendedName>
        <fullName evidence="3">CTP synthase (glutamine hydrolyzing)</fullName>
        <ecNumber evidence="3">6.3.4.2</ecNumber>
    </recommendedName>
</protein>
<dbReference type="RefSeq" id="WP_038017215.1">
    <property type="nucleotide sequence ID" value="NZ_JPKR02000001.1"/>
</dbReference>
<organism evidence="11 12">
    <name type="scientific">Tatumella morbirosei</name>
    <dbReference type="NCBI Taxonomy" id="642227"/>
    <lineage>
        <taxon>Bacteria</taxon>
        <taxon>Pseudomonadati</taxon>
        <taxon>Pseudomonadota</taxon>
        <taxon>Gammaproteobacteria</taxon>
        <taxon>Enterobacterales</taxon>
        <taxon>Erwiniaceae</taxon>
        <taxon>Tatumella</taxon>
    </lineage>
</organism>
<evidence type="ECO:0000256" key="7">
    <source>
        <dbReference type="ARBA" id="ARBA00022962"/>
    </source>
</evidence>
<evidence type="ECO:0000256" key="2">
    <source>
        <dbReference type="ARBA" id="ARBA00007533"/>
    </source>
</evidence>
<accession>A0A095UQX8</accession>
<dbReference type="PANTHER" id="PTHR11550">
    <property type="entry name" value="CTP SYNTHASE"/>
    <property type="match status" value="1"/>
</dbReference>
<dbReference type="InterPro" id="IPR017926">
    <property type="entry name" value="GATASE"/>
</dbReference>
<dbReference type="STRING" id="642227.HA49_04570"/>
<name>A0A095UQX8_9GAMM</name>
<dbReference type="Proteomes" id="UP000029577">
    <property type="component" value="Unassembled WGS sequence"/>
</dbReference>
<evidence type="ECO:0000313" key="12">
    <source>
        <dbReference type="Proteomes" id="UP000029577"/>
    </source>
</evidence>
<dbReference type="GO" id="GO:0003883">
    <property type="term" value="F:CTP synthase activity"/>
    <property type="evidence" value="ECO:0007669"/>
    <property type="project" value="UniProtKB-EC"/>
</dbReference>
<dbReference type="GO" id="GO:0044210">
    <property type="term" value="P:'de novo' CTP biosynthetic process"/>
    <property type="evidence" value="ECO:0007669"/>
    <property type="project" value="UniProtKB-UniPathway"/>
</dbReference>
<keyword evidence="7" id="KW-0315">Glutamine amidotransferase</keyword>
<evidence type="ECO:0000256" key="6">
    <source>
        <dbReference type="ARBA" id="ARBA00022840"/>
    </source>
</evidence>
<dbReference type="EC" id="6.3.4.2" evidence="3"/>
<evidence type="ECO:0000259" key="10">
    <source>
        <dbReference type="Pfam" id="PF00117"/>
    </source>
</evidence>
<dbReference type="GO" id="GO:0005524">
    <property type="term" value="F:ATP binding"/>
    <property type="evidence" value="ECO:0007669"/>
    <property type="project" value="UniProtKB-KW"/>
</dbReference>
<evidence type="ECO:0000256" key="4">
    <source>
        <dbReference type="ARBA" id="ARBA00022598"/>
    </source>
</evidence>
<gene>
    <name evidence="11" type="ORF">HA49_04570</name>
</gene>
<feature type="domain" description="Glutamine amidotransferase" evidence="10">
    <location>
        <begin position="189"/>
        <end position="357"/>
    </location>
</feature>
<comment type="pathway">
    <text evidence="1">Pyrimidine metabolism; CTP biosynthesis via de novo pathway; CTP from UDP: step 2/2.</text>
</comment>
<comment type="catalytic activity">
    <reaction evidence="9">
        <text>UTP + L-glutamine + ATP + H2O = CTP + L-glutamate + ADP + phosphate + 2 H(+)</text>
        <dbReference type="Rhea" id="RHEA:26426"/>
        <dbReference type="ChEBI" id="CHEBI:15377"/>
        <dbReference type="ChEBI" id="CHEBI:15378"/>
        <dbReference type="ChEBI" id="CHEBI:29985"/>
        <dbReference type="ChEBI" id="CHEBI:30616"/>
        <dbReference type="ChEBI" id="CHEBI:37563"/>
        <dbReference type="ChEBI" id="CHEBI:43474"/>
        <dbReference type="ChEBI" id="CHEBI:46398"/>
        <dbReference type="ChEBI" id="CHEBI:58359"/>
        <dbReference type="ChEBI" id="CHEBI:456216"/>
        <dbReference type="EC" id="6.3.4.2"/>
    </reaction>
</comment>
<dbReference type="SUPFAM" id="SSF52317">
    <property type="entry name" value="Class I glutamine amidotransferase-like"/>
    <property type="match status" value="1"/>
</dbReference>
<keyword evidence="4" id="KW-0436">Ligase</keyword>
<dbReference type="OrthoDB" id="9813383at2"/>
<evidence type="ECO:0000256" key="9">
    <source>
        <dbReference type="ARBA" id="ARBA00047781"/>
    </source>
</evidence>
<comment type="similarity">
    <text evidence="2">Belongs to the CTP synthase family.</text>
</comment>
<dbReference type="AlphaFoldDB" id="A0A095UQX8"/>
<dbReference type="UniPathway" id="UPA00159">
    <property type="reaction ID" value="UER00277"/>
</dbReference>
<evidence type="ECO:0000256" key="5">
    <source>
        <dbReference type="ARBA" id="ARBA00022741"/>
    </source>
</evidence>
<dbReference type="GO" id="GO:0019856">
    <property type="term" value="P:pyrimidine nucleobase biosynthetic process"/>
    <property type="evidence" value="ECO:0007669"/>
    <property type="project" value="TreeGrafter"/>
</dbReference>
<evidence type="ECO:0000313" key="11">
    <source>
        <dbReference type="EMBL" id="KGD76763.1"/>
    </source>
</evidence>
<sequence>MLPFFILDDSPFPACFGVTASLWANQLNLPLWSLRPEFEQPFADSHQHVISAGYCVTSGLYRSNTLQQEVTDIAQLPDRDAVIVLAASQEALIASLPGPRLYSRYRQGELSLDGAQSPLHCSASADRYGRYDAKPASAVAESALTIAIAGHEKDHRQAYPATLAALGDAADALGLSPDIRFVPPEILSSELSELAPLSGIILPGGSSMAAVIGQIRIAEATLNTSLPVLGLCLGMQSMATALVRQSDDCRQAILAEVDPEAALHSFIRFDDGRHRCGIFPFSTADESYPMHYNHRYRFNPALTGPLTVAGATITAASGDIIEGIALALAPFWQGVQGHPELLSRPDAPHPLFIAFLQAAVNRQG</sequence>
<proteinExistence type="inferred from homology"/>
<keyword evidence="5" id="KW-0547">Nucleotide-binding</keyword>
<dbReference type="PANTHER" id="PTHR11550:SF0">
    <property type="entry name" value="CTP SYNTHASE-RELATED"/>
    <property type="match status" value="1"/>
</dbReference>
<dbReference type="InterPro" id="IPR029062">
    <property type="entry name" value="Class_I_gatase-like"/>
</dbReference>
<comment type="caution">
    <text evidence="11">The sequence shown here is derived from an EMBL/GenBank/DDBJ whole genome shotgun (WGS) entry which is preliminary data.</text>
</comment>
<dbReference type="GO" id="GO:0042802">
    <property type="term" value="F:identical protein binding"/>
    <property type="evidence" value="ECO:0007669"/>
    <property type="project" value="TreeGrafter"/>
</dbReference>
<dbReference type="Pfam" id="PF00117">
    <property type="entry name" value="GATase"/>
    <property type="match status" value="1"/>
</dbReference>
<evidence type="ECO:0000256" key="1">
    <source>
        <dbReference type="ARBA" id="ARBA00005171"/>
    </source>
</evidence>
<evidence type="ECO:0000256" key="8">
    <source>
        <dbReference type="ARBA" id="ARBA00022975"/>
    </source>
</evidence>
<dbReference type="Gene3D" id="3.40.50.880">
    <property type="match status" value="2"/>
</dbReference>